<dbReference type="NCBIfam" id="TIGR04183">
    <property type="entry name" value="Por_Secre_tail"/>
    <property type="match status" value="1"/>
</dbReference>
<feature type="chain" id="PRO_5046120227" evidence="2">
    <location>
        <begin position="20"/>
        <end position="595"/>
    </location>
</feature>
<accession>A0ABU5EMR3</accession>
<dbReference type="Proteomes" id="UP001285855">
    <property type="component" value="Unassembled WGS sequence"/>
</dbReference>
<keyword evidence="1 2" id="KW-0732">Signal</keyword>
<feature type="domain" description="Secretion system C-terminal sorting" evidence="3">
    <location>
        <begin position="531"/>
        <end position="594"/>
    </location>
</feature>
<evidence type="ECO:0000256" key="2">
    <source>
        <dbReference type="SAM" id="SignalP"/>
    </source>
</evidence>
<feature type="signal peptide" evidence="2">
    <location>
        <begin position="1"/>
        <end position="19"/>
    </location>
</feature>
<keyword evidence="5" id="KW-1185">Reference proteome</keyword>
<dbReference type="RefSeq" id="WP_320554346.1">
    <property type="nucleotide sequence ID" value="NZ_JAXDAE010000001.1"/>
</dbReference>
<evidence type="ECO:0000259" key="3">
    <source>
        <dbReference type="Pfam" id="PF18962"/>
    </source>
</evidence>
<dbReference type="Pfam" id="PF18962">
    <property type="entry name" value="Por_Secre_tail"/>
    <property type="match status" value="1"/>
</dbReference>
<gene>
    <name evidence="4" type="ORF">SNF14_01315</name>
</gene>
<evidence type="ECO:0000313" key="4">
    <source>
        <dbReference type="EMBL" id="MDY2585962.1"/>
    </source>
</evidence>
<comment type="caution">
    <text evidence="4">The sequence shown here is derived from an EMBL/GenBank/DDBJ whole genome shotgun (WGS) entry which is preliminary data.</text>
</comment>
<name>A0ABU5EMR3_9FLAO</name>
<proteinExistence type="predicted"/>
<dbReference type="InterPro" id="IPR026444">
    <property type="entry name" value="Secre_tail"/>
</dbReference>
<evidence type="ECO:0000313" key="5">
    <source>
        <dbReference type="Proteomes" id="UP001285855"/>
    </source>
</evidence>
<dbReference type="EMBL" id="JAXDAE010000001">
    <property type="protein sequence ID" value="MDY2585962.1"/>
    <property type="molecule type" value="Genomic_DNA"/>
</dbReference>
<reference evidence="4 5" key="1">
    <citation type="submission" date="2023-11" db="EMBL/GenBank/DDBJ databases">
        <title>Winogradskyella pelagius sp. nov., isolated from coastal sediment.</title>
        <authorList>
            <person name="Li F."/>
        </authorList>
    </citation>
    <scope>NUCLEOTIDE SEQUENCE [LARGE SCALE GENOMIC DNA]</scope>
    <source>
        <strain evidence="4 5">KCTC 23502</strain>
    </source>
</reference>
<sequence length="595" mass="63339">MIKPLLIAYFLCISLSMFSQENISTSGGEATGSGGAVSYSIGQVVYSTYIGSNGTLSEGVQQPQEKITYVYNDTWSPGDPNGVASTGDNIVIATGNAIINANTSCNSVTVNPGAALTIETGATLTISNGMILESASTSYSSLILDGTVAGTLTYERHVNINGSGTTGSNDLVSAPLTGQDFASFAAANPNILNTGTLYLFGPFDKTIGDYVIYANTETATLDAGIGYRTGTTDNGTVSFMGTAENGTISNAIENSGPSFEEWNLVGNPYPSYLNVQAFLNHDVGDGVTNLQLFDASSAAIYGYDGNALDGWTIYNLSTTNASTVIAPGQGFFVSADATKTVAYDLEFTPAMRSTGTDDDFIQGRNVELIYLKLNLSSGNDTCRTDFYFNANASQGLDVGYDAQMFNNSASGFSLYSHLLQDNVGEPMALQALNLADLNEVSIPLGVNCNQGEQITFSIAETTLPESVTISLEDVVANTVTFLDNSDYILTPTTDLLGTGRFFLRISQDALTIINNDLDALNIFSLNTSKELVISGKLKEQTILELYDIQGRRVLSTELDATLLQNRMSVSNLSTGVYVVQLQNNEEQRSQKVIIN</sequence>
<organism evidence="4 5">
    <name type="scientific">Winogradskyella aquimaris</name>
    <dbReference type="NCBI Taxonomy" id="864074"/>
    <lineage>
        <taxon>Bacteria</taxon>
        <taxon>Pseudomonadati</taxon>
        <taxon>Bacteroidota</taxon>
        <taxon>Flavobacteriia</taxon>
        <taxon>Flavobacteriales</taxon>
        <taxon>Flavobacteriaceae</taxon>
        <taxon>Winogradskyella</taxon>
    </lineage>
</organism>
<protein>
    <submittedName>
        <fullName evidence="4">T9SS type A sorting domain-containing protein</fullName>
    </submittedName>
</protein>
<evidence type="ECO:0000256" key="1">
    <source>
        <dbReference type="ARBA" id="ARBA00022729"/>
    </source>
</evidence>